<organism evidence="2 3">
    <name type="scientific">Eubacterium ruminantium</name>
    <dbReference type="NCBI Taxonomy" id="42322"/>
    <lineage>
        <taxon>Bacteria</taxon>
        <taxon>Bacillati</taxon>
        <taxon>Bacillota</taxon>
        <taxon>Clostridia</taxon>
        <taxon>Eubacteriales</taxon>
        <taxon>Eubacteriaceae</taxon>
        <taxon>Eubacterium</taxon>
    </lineage>
</organism>
<name>A0A1T4PIB1_9FIRM</name>
<accession>A0A1T4PIB1</accession>
<dbReference type="PIRSF" id="PIRSF027391">
    <property type="entry name" value="Hpre_diP_synt_I"/>
    <property type="match status" value="1"/>
</dbReference>
<keyword evidence="1" id="KW-0812">Transmembrane</keyword>
<evidence type="ECO:0000256" key="1">
    <source>
        <dbReference type="SAM" id="Phobius"/>
    </source>
</evidence>
<protein>
    <submittedName>
        <fullName evidence="2">Heptaprenyl diphosphate synthase</fullName>
    </submittedName>
</protein>
<reference evidence="2 3" key="1">
    <citation type="submission" date="2017-02" db="EMBL/GenBank/DDBJ databases">
        <authorList>
            <person name="Peterson S.W."/>
        </authorList>
    </citation>
    <scope>NUCLEOTIDE SEQUENCE [LARGE SCALE GENOMIC DNA]</scope>
    <source>
        <strain evidence="2 3">ATCC 17233</strain>
    </source>
</reference>
<dbReference type="InterPro" id="IPR010898">
    <property type="entry name" value="Hpre_diP_synth_I"/>
</dbReference>
<keyword evidence="3" id="KW-1185">Reference proteome</keyword>
<evidence type="ECO:0000313" key="3">
    <source>
        <dbReference type="Proteomes" id="UP000189857"/>
    </source>
</evidence>
<dbReference type="OrthoDB" id="9799095at2"/>
<feature type="transmembrane region" description="Helical" evidence="1">
    <location>
        <begin position="88"/>
        <end position="106"/>
    </location>
</feature>
<feature type="transmembrane region" description="Helical" evidence="1">
    <location>
        <begin position="118"/>
        <end position="136"/>
    </location>
</feature>
<dbReference type="EMBL" id="FUXA01000012">
    <property type="protein sequence ID" value="SJZ91305.1"/>
    <property type="molecule type" value="Genomic_DNA"/>
</dbReference>
<keyword evidence="1" id="KW-1133">Transmembrane helix</keyword>
<sequence length="170" mass="18066">MGESESSKPTLSKNKKIAYRGALIALAMVLSYIESFIPVFAAVPGVRIGLSNIVTVYSLYKLGLRDTIFIALARIVLSSLLFGNPVMIIYSAAGFIFAVIVMYLAMKLPIFGKTGVSVIGGIFHNLGQILVAAFMIGNMSLLYYLGVLLAVGAISGMIVGIISGIVIEKI</sequence>
<dbReference type="RefSeq" id="WP_078787821.1">
    <property type="nucleotide sequence ID" value="NZ_FMTO01000011.1"/>
</dbReference>
<feature type="transmembrane region" description="Helical" evidence="1">
    <location>
        <begin position="142"/>
        <end position="167"/>
    </location>
</feature>
<proteinExistence type="predicted"/>
<dbReference type="Proteomes" id="UP000189857">
    <property type="component" value="Unassembled WGS sequence"/>
</dbReference>
<dbReference type="InterPro" id="IPR014535">
    <property type="entry name" value="Hpre_diP_synt_I"/>
</dbReference>
<keyword evidence="1" id="KW-0472">Membrane</keyword>
<gene>
    <name evidence="2" type="ORF">SAMN02745110_02013</name>
</gene>
<dbReference type="AlphaFoldDB" id="A0A1T4PIB1"/>
<dbReference type="Pfam" id="PF07456">
    <property type="entry name" value="Hpre_diP_synt_I"/>
    <property type="match status" value="1"/>
</dbReference>
<evidence type="ECO:0000313" key="2">
    <source>
        <dbReference type="EMBL" id="SJZ91305.1"/>
    </source>
</evidence>
<feature type="transmembrane region" description="Helical" evidence="1">
    <location>
        <begin position="17"/>
        <end position="33"/>
    </location>
</feature>
<dbReference type="Gene3D" id="1.10.1760.20">
    <property type="match status" value="1"/>
</dbReference>